<protein>
    <submittedName>
        <fullName evidence="1">Uncharacterized protein</fullName>
    </submittedName>
</protein>
<organism evidence="1 2">
    <name type="scientific">Pyropia yezoensis</name>
    <name type="common">Susabi-nori</name>
    <name type="synonym">Porphyra yezoensis</name>
    <dbReference type="NCBI Taxonomy" id="2788"/>
    <lineage>
        <taxon>Eukaryota</taxon>
        <taxon>Rhodophyta</taxon>
        <taxon>Bangiophyceae</taxon>
        <taxon>Bangiales</taxon>
        <taxon>Bangiaceae</taxon>
        <taxon>Pyropia</taxon>
    </lineage>
</organism>
<keyword evidence="2" id="KW-1185">Reference proteome</keyword>
<accession>A0ACC3BJI1</accession>
<dbReference type="EMBL" id="CM020618">
    <property type="protein sequence ID" value="KAK1858130.1"/>
    <property type="molecule type" value="Genomic_DNA"/>
</dbReference>
<evidence type="ECO:0000313" key="2">
    <source>
        <dbReference type="Proteomes" id="UP000798662"/>
    </source>
</evidence>
<dbReference type="Proteomes" id="UP000798662">
    <property type="component" value="Chromosome 1"/>
</dbReference>
<comment type="caution">
    <text evidence="1">The sequence shown here is derived from an EMBL/GenBank/DDBJ whole genome shotgun (WGS) entry which is preliminary data.</text>
</comment>
<name>A0ACC3BJI1_PYRYE</name>
<proteinExistence type="predicted"/>
<gene>
    <name evidence="1" type="ORF">I4F81_000742</name>
</gene>
<reference evidence="1" key="1">
    <citation type="submission" date="2019-11" db="EMBL/GenBank/DDBJ databases">
        <title>Nori genome reveals adaptations in red seaweeds to the harsh intertidal environment.</title>
        <authorList>
            <person name="Wang D."/>
            <person name="Mao Y."/>
        </authorList>
    </citation>
    <scope>NUCLEOTIDE SEQUENCE</scope>
    <source>
        <tissue evidence="1">Gametophyte</tissue>
    </source>
</reference>
<sequence length="443" mass="44943">MQASLIGAAPGLAAQAPGAVRAAAMASAAAGEATLAARESGVEVDAAAAPPSPADSTVISKKPWKERVPITIAIKKQICRLRSQGRAWSSVLASLPTGVSKEAARKVYRARHKWLAMPDDDATGMRTVVRKGHYAGVDDRLRAWLAAIEQLEHKTVPNSFGLLQAKAVGNGRALKLDDFRASRGYLRGFLSRTGIKSPVAPARGDAGAASGRDAQAAVQGGALAGGVGATPAPASVPTAAAPAADAPTSADAVPAYDDAVVLAGRATAASVSVRTAAAPTTADAVIVADPASAAAVPVLADVTILAGGALPAAACGGPSFLTPRDEGAQALDDQESAGVVARPRGRPAGWGGGLLAGGAAKTMDVDIMVKDAWEELTLSAISHCWAEADVLGAIRNVDLLRLHGEYRRSFRSVSDDVDVMLELMRGTSLGSEALAGLDDAAQR</sequence>
<evidence type="ECO:0000313" key="1">
    <source>
        <dbReference type="EMBL" id="KAK1858130.1"/>
    </source>
</evidence>